<dbReference type="Gene3D" id="3.40.50.360">
    <property type="match status" value="1"/>
</dbReference>
<name>A0A2J8B4S1_9FIRM</name>
<dbReference type="Proteomes" id="UP000236394">
    <property type="component" value="Unassembled WGS sequence"/>
</dbReference>
<protein>
    <recommendedName>
        <fullName evidence="1">Flavodoxin-like domain-containing protein</fullName>
    </recommendedName>
</protein>
<sequence>MKAGIFYFTTSGNTENMADTLASAWEAKGVEVVKKPFSEADAGDLDGLDIVALGSPAQGTEEVDDTEFKPFYDDNLTALKGKKLFLFGSFGWGGGEYMETFADTAKADGIKVVGVYTHLEALDDEAGEELKEKAASVL</sequence>
<organism evidence="2 3">
    <name type="scientific">Mageeibacillus indolicus</name>
    <dbReference type="NCBI Taxonomy" id="884684"/>
    <lineage>
        <taxon>Bacteria</taxon>
        <taxon>Bacillati</taxon>
        <taxon>Bacillota</taxon>
        <taxon>Clostridia</taxon>
        <taxon>Eubacteriales</taxon>
        <taxon>Oscillospiraceae</taxon>
        <taxon>Mageeibacillus</taxon>
    </lineage>
</organism>
<dbReference type="GO" id="GO:0016651">
    <property type="term" value="F:oxidoreductase activity, acting on NAD(P)H"/>
    <property type="evidence" value="ECO:0007669"/>
    <property type="project" value="UniProtKB-ARBA"/>
</dbReference>
<reference evidence="3" key="1">
    <citation type="submission" date="2017-04" db="EMBL/GenBank/DDBJ databases">
        <authorList>
            <person name="Bumgarner R.E."/>
            <person name="Fredricks D.N."/>
            <person name="Srinivasan S."/>
        </authorList>
    </citation>
    <scope>NUCLEOTIDE SEQUENCE [LARGE SCALE GENOMIC DNA]</scope>
    <source>
        <strain evidence="3">KA00405</strain>
    </source>
</reference>
<accession>A0A2J8B4S1</accession>
<dbReference type="InterPro" id="IPR029039">
    <property type="entry name" value="Flavoprotein-like_sf"/>
</dbReference>
<dbReference type="AlphaFoldDB" id="A0A2J8B4S1"/>
<dbReference type="GO" id="GO:0010181">
    <property type="term" value="F:FMN binding"/>
    <property type="evidence" value="ECO:0007669"/>
    <property type="project" value="InterPro"/>
</dbReference>
<comment type="caution">
    <text evidence="2">The sequence shown here is derived from an EMBL/GenBank/DDBJ whole genome shotgun (WGS) entry which is preliminary data.</text>
</comment>
<dbReference type="OMA" id="SIIYWSC"/>
<evidence type="ECO:0000313" key="3">
    <source>
        <dbReference type="Proteomes" id="UP000236394"/>
    </source>
</evidence>
<dbReference type="InterPro" id="IPR008254">
    <property type="entry name" value="Flavodoxin/NO_synth"/>
</dbReference>
<dbReference type="PROSITE" id="PS50902">
    <property type="entry name" value="FLAVODOXIN_LIKE"/>
    <property type="match status" value="1"/>
</dbReference>
<dbReference type="RefSeq" id="WP_012993329.1">
    <property type="nucleotide sequence ID" value="NZ_NBZD01000001.1"/>
</dbReference>
<dbReference type="Pfam" id="PF00258">
    <property type="entry name" value="Flavodoxin_1"/>
    <property type="match status" value="1"/>
</dbReference>
<gene>
    <name evidence="2" type="ORF">B7R76_02525</name>
</gene>
<dbReference type="InterPro" id="IPR001226">
    <property type="entry name" value="Flavodoxin_CS"/>
</dbReference>
<evidence type="ECO:0000313" key="2">
    <source>
        <dbReference type="EMBL" id="PNH19771.1"/>
    </source>
</evidence>
<evidence type="ECO:0000259" key="1">
    <source>
        <dbReference type="PROSITE" id="PS50902"/>
    </source>
</evidence>
<feature type="domain" description="Flavodoxin-like" evidence="1">
    <location>
        <begin position="3"/>
        <end position="138"/>
    </location>
</feature>
<dbReference type="SUPFAM" id="SSF52218">
    <property type="entry name" value="Flavoproteins"/>
    <property type="match status" value="1"/>
</dbReference>
<proteinExistence type="predicted"/>
<dbReference type="GO" id="GO:0009055">
    <property type="term" value="F:electron transfer activity"/>
    <property type="evidence" value="ECO:0007669"/>
    <property type="project" value="InterPro"/>
</dbReference>
<dbReference type="PROSITE" id="PS00201">
    <property type="entry name" value="FLAVODOXIN"/>
    <property type="match status" value="1"/>
</dbReference>
<dbReference type="EMBL" id="NBZD01000001">
    <property type="protein sequence ID" value="PNH19771.1"/>
    <property type="molecule type" value="Genomic_DNA"/>
</dbReference>